<accession>A0ABT2JE89</accession>
<gene>
    <name evidence="2" type="ORF">JT362_24025</name>
</gene>
<dbReference type="RefSeq" id="WP_260193980.1">
    <property type="nucleotide sequence ID" value="NZ_JAFFZE010000017.1"/>
</dbReference>
<keyword evidence="3" id="KW-1185">Reference proteome</keyword>
<dbReference type="Proteomes" id="UP001156441">
    <property type="component" value="Unassembled WGS sequence"/>
</dbReference>
<feature type="signal peptide" evidence="1">
    <location>
        <begin position="1"/>
        <end position="26"/>
    </location>
</feature>
<protein>
    <recommendedName>
        <fullName evidence="4">Secreted protein</fullName>
    </recommendedName>
</protein>
<comment type="caution">
    <text evidence="2">The sequence shown here is derived from an EMBL/GenBank/DDBJ whole genome shotgun (WGS) entry which is preliminary data.</text>
</comment>
<evidence type="ECO:0000313" key="2">
    <source>
        <dbReference type="EMBL" id="MCT2586191.1"/>
    </source>
</evidence>
<evidence type="ECO:0000313" key="3">
    <source>
        <dbReference type="Proteomes" id="UP001156441"/>
    </source>
</evidence>
<feature type="chain" id="PRO_5046506739" description="Secreted protein" evidence="1">
    <location>
        <begin position="27"/>
        <end position="143"/>
    </location>
</feature>
<evidence type="ECO:0008006" key="4">
    <source>
        <dbReference type="Google" id="ProtNLM"/>
    </source>
</evidence>
<dbReference type="EMBL" id="JAFFZE010000017">
    <property type="protein sequence ID" value="MCT2586191.1"/>
    <property type="molecule type" value="Genomic_DNA"/>
</dbReference>
<name>A0ABT2JE89_9PSEU</name>
<reference evidence="2 3" key="1">
    <citation type="submission" date="2021-02" db="EMBL/GenBank/DDBJ databases">
        <title>Actinophytocola xerophila sp. nov., isolated from soil of cotton cropping field.</title>
        <authorList>
            <person name="Huang R."/>
            <person name="Chen X."/>
            <person name="Ge X."/>
            <person name="Liu W."/>
        </authorList>
    </citation>
    <scope>NUCLEOTIDE SEQUENCE [LARGE SCALE GENOMIC DNA]</scope>
    <source>
        <strain evidence="2 3">S1-96</strain>
    </source>
</reference>
<sequence>MKKRFAAAIAGVVLALSPLATGTASAAEGVGAAASCYGGAESWSARVSWATAGDRIGIAPRRTTSRCDDVNLRITTWGRSYVYARVCFYPTSGNDYCNSWKRYEKTSAWLTPATDVLDGTRVEVFLRHGVGGGYFGYRGEFAI</sequence>
<evidence type="ECO:0000256" key="1">
    <source>
        <dbReference type="SAM" id="SignalP"/>
    </source>
</evidence>
<organism evidence="2 3">
    <name type="scientific">Actinophytocola gossypii</name>
    <dbReference type="NCBI Taxonomy" id="2812003"/>
    <lineage>
        <taxon>Bacteria</taxon>
        <taxon>Bacillati</taxon>
        <taxon>Actinomycetota</taxon>
        <taxon>Actinomycetes</taxon>
        <taxon>Pseudonocardiales</taxon>
        <taxon>Pseudonocardiaceae</taxon>
    </lineage>
</organism>
<keyword evidence="1" id="KW-0732">Signal</keyword>
<proteinExistence type="predicted"/>